<evidence type="ECO:0000259" key="3">
    <source>
        <dbReference type="Pfam" id="PF19040"/>
    </source>
</evidence>
<dbReference type="EMBL" id="JAEHHL010000001">
    <property type="protein sequence ID" value="MBK0398466.1"/>
    <property type="molecule type" value="Genomic_DNA"/>
</dbReference>
<feature type="transmembrane region" description="Helical" evidence="1">
    <location>
        <begin position="429"/>
        <end position="449"/>
    </location>
</feature>
<feature type="transmembrane region" description="Helical" evidence="1">
    <location>
        <begin position="88"/>
        <end position="105"/>
    </location>
</feature>
<feature type="transmembrane region" description="Helical" evidence="1">
    <location>
        <begin position="243"/>
        <end position="263"/>
    </location>
</feature>
<dbReference type="Pfam" id="PF19040">
    <property type="entry name" value="SGNH"/>
    <property type="match status" value="1"/>
</dbReference>
<feature type="transmembrane region" description="Helical" evidence="1">
    <location>
        <begin position="178"/>
        <end position="201"/>
    </location>
</feature>
<organism evidence="4 5">
    <name type="scientific">Thermohalobaculum xanthum</name>
    <dbReference type="NCBI Taxonomy" id="2753746"/>
    <lineage>
        <taxon>Bacteria</taxon>
        <taxon>Pseudomonadati</taxon>
        <taxon>Pseudomonadota</taxon>
        <taxon>Alphaproteobacteria</taxon>
        <taxon>Rhodobacterales</taxon>
        <taxon>Paracoccaceae</taxon>
        <taxon>Thermohalobaculum</taxon>
    </lineage>
</organism>
<dbReference type="RefSeq" id="WP_200607576.1">
    <property type="nucleotide sequence ID" value="NZ_JAEHHL010000001.1"/>
</dbReference>
<evidence type="ECO:0000259" key="2">
    <source>
        <dbReference type="Pfam" id="PF01757"/>
    </source>
</evidence>
<reference evidence="4" key="1">
    <citation type="submission" date="2020-12" db="EMBL/GenBank/DDBJ databases">
        <title>Bacterial taxonomy.</title>
        <authorList>
            <person name="Pan X."/>
        </authorList>
    </citation>
    <scope>NUCLEOTIDE SEQUENCE</scope>
    <source>
        <strain evidence="4">M0105</strain>
    </source>
</reference>
<feature type="domain" description="SGNH" evidence="3">
    <location>
        <begin position="491"/>
        <end position="696"/>
    </location>
</feature>
<evidence type="ECO:0000313" key="5">
    <source>
        <dbReference type="Proteomes" id="UP000655420"/>
    </source>
</evidence>
<name>A0A8J7M523_9RHOB</name>
<dbReference type="AlphaFoldDB" id="A0A8J7M523"/>
<protein>
    <submittedName>
        <fullName evidence="4">Acyltransferase</fullName>
    </submittedName>
</protein>
<dbReference type="Pfam" id="PF01757">
    <property type="entry name" value="Acyl_transf_3"/>
    <property type="match status" value="1"/>
</dbReference>
<dbReference type="InterPro" id="IPR043968">
    <property type="entry name" value="SGNH"/>
</dbReference>
<dbReference type="GO" id="GO:0009103">
    <property type="term" value="P:lipopolysaccharide biosynthetic process"/>
    <property type="evidence" value="ECO:0007669"/>
    <property type="project" value="TreeGrafter"/>
</dbReference>
<comment type="caution">
    <text evidence="4">The sequence shown here is derived from an EMBL/GenBank/DDBJ whole genome shotgun (WGS) entry which is preliminary data.</text>
</comment>
<dbReference type="InterPro" id="IPR050879">
    <property type="entry name" value="Acyltransferase_3"/>
</dbReference>
<dbReference type="InterPro" id="IPR002656">
    <property type="entry name" value="Acyl_transf_3_dom"/>
</dbReference>
<keyword evidence="5" id="KW-1185">Reference proteome</keyword>
<feature type="transmembrane region" description="Helical" evidence="1">
    <location>
        <begin position="323"/>
        <end position="340"/>
    </location>
</feature>
<dbReference type="GO" id="GO:0016020">
    <property type="term" value="C:membrane"/>
    <property type="evidence" value="ECO:0007669"/>
    <property type="project" value="TreeGrafter"/>
</dbReference>
<evidence type="ECO:0000313" key="4">
    <source>
        <dbReference type="EMBL" id="MBK0398466.1"/>
    </source>
</evidence>
<gene>
    <name evidence="4" type="ORF">H0I76_04640</name>
</gene>
<dbReference type="GO" id="GO:0016747">
    <property type="term" value="F:acyltransferase activity, transferring groups other than amino-acyl groups"/>
    <property type="evidence" value="ECO:0007669"/>
    <property type="project" value="InterPro"/>
</dbReference>
<feature type="transmembrane region" description="Helical" evidence="1">
    <location>
        <begin position="151"/>
        <end position="172"/>
    </location>
</feature>
<sequence>MTAAPLRVNTLACAHNWHLPCHAPFPRPTQPSQGQAQPPHVRETRQRARITHKSKNKWKIFIYPGTLLSGCVLGCLALLRKFRPDIEGLRAVAVLGVVIFHIAPLRLQGGYIGVDVFYVISGFLITSIIRDRIERHSFSLTEFFSRRIRRLLPAHLALLIVVMAVTPIWSLPDEVESTAISAVASSLYVSNIYFASVSGYFNSQLESNPLLHTWSLSVEEQYYLVFPLLMMLLASSARHVAAAWMAVLAILSFALAQWLIGVNENVAFFIMPTRFWEFCIGGVLACTNWAHAWRGGLRDGAAALGLAAIVASFFLLHEGTPMPGIHALPATVGTGLIILAGMNGRSRLSSLALENPASRFIGRISYSVYLWHWPIVVFYEMRVAHTNPFEKALLLLASLVLGAASWYWIERRFLAIPITGNPLRFFKATVGGIACVSLVAGALILNDGFSWRFNNQQRRMISVVTGAHGDQDSGEDCFLEASKEKDPDDFDYSGCIHLSKNSQNVLLLGDSHMDHYLTGFEEVLDERHLSIVNASQCRPLVWDKGVSNCIELYRHVIDQYVKKKRFDAIVVAARWQERDILSLTRTIKELSPHVRQIYVIGPVVEYLQDLPRLLAFGRLEDADDFRTWSRLMEKRELDGKLRQAVQALEKVTYISAIDTMCGFQNCRVITPDGFPMQSDYGHLSRAGSIEMVARFKAQGLLRGLSFEP</sequence>
<feature type="transmembrane region" description="Helical" evidence="1">
    <location>
        <begin position="111"/>
        <end position="130"/>
    </location>
</feature>
<evidence type="ECO:0000256" key="1">
    <source>
        <dbReference type="SAM" id="Phobius"/>
    </source>
</evidence>
<keyword evidence="4" id="KW-0808">Transferase</keyword>
<dbReference type="PANTHER" id="PTHR23028">
    <property type="entry name" value="ACETYLTRANSFERASE"/>
    <property type="match status" value="1"/>
</dbReference>
<dbReference type="Proteomes" id="UP000655420">
    <property type="component" value="Unassembled WGS sequence"/>
</dbReference>
<accession>A0A8J7M523</accession>
<keyword evidence="1" id="KW-0812">Transmembrane</keyword>
<dbReference type="PANTHER" id="PTHR23028:SF53">
    <property type="entry name" value="ACYL_TRANSF_3 DOMAIN-CONTAINING PROTEIN"/>
    <property type="match status" value="1"/>
</dbReference>
<keyword evidence="1" id="KW-1133">Transmembrane helix</keyword>
<feature type="transmembrane region" description="Helical" evidence="1">
    <location>
        <begin position="60"/>
        <end position="79"/>
    </location>
</feature>
<feature type="transmembrane region" description="Helical" evidence="1">
    <location>
        <begin position="392"/>
        <end position="409"/>
    </location>
</feature>
<feature type="transmembrane region" description="Helical" evidence="1">
    <location>
        <begin position="300"/>
        <end position="316"/>
    </location>
</feature>
<keyword evidence="1" id="KW-0472">Membrane</keyword>
<keyword evidence="4" id="KW-0012">Acyltransferase</keyword>
<feature type="domain" description="Acyltransferase 3" evidence="2">
    <location>
        <begin position="85"/>
        <end position="403"/>
    </location>
</feature>
<feature type="transmembrane region" description="Helical" evidence="1">
    <location>
        <begin position="360"/>
        <end position="380"/>
    </location>
</feature>
<proteinExistence type="predicted"/>